<comment type="caution">
    <text evidence="8">The sequence shown here is derived from an EMBL/GenBank/DDBJ whole genome shotgun (WGS) entry which is preliminary data.</text>
</comment>
<comment type="cofactor">
    <cofactor evidence="1">
        <name>L-ascorbate</name>
        <dbReference type="ChEBI" id="CHEBI:38290"/>
    </cofactor>
</comment>
<evidence type="ECO:0000313" key="9">
    <source>
        <dbReference type="Proteomes" id="UP001303760"/>
    </source>
</evidence>
<dbReference type="EMBL" id="MU860029">
    <property type="protein sequence ID" value="KAK4240991.1"/>
    <property type="molecule type" value="Genomic_DNA"/>
</dbReference>
<accession>A0AAN7H990</accession>
<dbReference type="InterPro" id="IPR045054">
    <property type="entry name" value="P4HA-like"/>
</dbReference>
<dbReference type="PANTHER" id="PTHR10869">
    <property type="entry name" value="PROLYL 4-HYDROXYLASE ALPHA SUBUNIT"/>
    <property type="match status" value="1"/>
</dbReference>
<dbReference type="GO" id="GO:0031418">
    <property type="term" value="F:L-ascorbic acid binding"/>
    <property type="evidence" value="ECO:0007669"/>
    <property type="project" value="InterPro"/>
</dbReference>
<evidence type="ECO:0000259" key="7">
    <source>
        <dbReference type="SMART" id="SM00702"/>
    </source>
</evidence>
<dbReference type="Proteomes" id="UP001303760">
    <property type="component" value="Unassembled WGS sequence"/>
</dbReference>
<evidence type="ECO:0000256" key="3">
    <source>
        <dbReference type="ARBA" id="ARBA00022964"/>
    </source>
</evidence>
<evidence type="ECO:0000256" key="6">
    <source>
        <dbReference type="SAM" id="MobiDB-lite"/>
    </source>
</evidence>
<dbReference type="Pfam" id="PF13640">
    <property type="entry name" value="2OG-FeII_Oxy_3"/>
    <property type="match status" value="1"/>
</dbReference>
<dbReference type="InterPro" id="IPR006620">
    <property type="entry name" value="Pro_4_hyd_alph"/>
</dbReference>
<dbReference type="AlphaFoldDB" id="A0AAN7H990"/>
<feature type="domain" description="Prolyl 4-hydroxylase alpha subunit" evidence="7">
    <location>
        <begin position="72"/>
        <end position="295"/>
    </location>
</feature>
<dbReference type="SMART" id="SM00702">
    <property type="entry name" value="P4Hc"/>
    <property type="match status" value="1"/>
</dbReference>
<sequence>MAELKSAVKPTPAEPDLPVRKRKSNKPIQTTYASVPIPIPDSFLTTLPPDAQPITVTPIDFATSPLPEYANCYAVVLDNVLSPSECATLLSLAEASVPPEGVLRNGPDDPWAPALVNVGGGFEVLEQGYRNGERIVWDRKEVVDRLWERCLSAGQGMSERFAELGPGERNVTGPSKWEKDKWVFVRVNERMRFLRYGKGGFFRAHCDAPYFENKDPSKNVRTMFTIHLYLNDSKAEVEGAELVGGATTFYSSDEKRRIDVNPKAGRVLIFQHRRLYHSGDDVLAGTKYTMRTDILYELVRGE</sequence>
<keyword evidence="9" id="KW-1185">Reference proteome</keyword>
<evidence type="ECO:0000256" key="5">
    <source>
        <dbReference type="ARBA" id="ARBA00023004"/>
    </source>
</evidence>
<evidence type="ECO:0000256" key="1">
    <source>
        <dbReference type="ARBA" id="ARBA00001961"/>
    </source>
</evidence>
<dbReference type="SUPFAM" id="SSF51197">
    <property type="entry name" value="Clavaminate synthase-like"/>
    <property type="match status" value="1"/>
</dbReference>
<keyword evidence="2" id="KW-0479">Metal-binding</keyword>
<dbReference type="InterPro" id="IPR044862">
    <property type="entry name" value="Pro_4_hyd_alph_FE2OG_OXY"/>
</dbReference>
<evidence type="ECO:0000256" key="2">
    <source>
        <dbReference type="ARBA" id="ARBA00022723"/>
    </source>
</evidence>
<gene>
    <name evidence="8" type="ORF">C8A03DRAFT_12698</name>
</gene>
<dbReference type="PANTHER" id="PTHR10869:SF241">
    <property type="entry name" value="FE2OG DIOXYGENASE DOMAIN-CONTAINING PROTEIN"/>
    <property type="match status" value="1"/>
</dbReference>
<keyword evidence="3" id="KW-0223">Dioxygenase</keyword>
<protein>
    <recommendedName>
        <fullName evidence="7">Prolyl 4-hydroxylase alpha subunit domain-containing protein</fullName>
    </recommendedName>
</protein>
<keyword evidence="4" id="KW-0560">Oxidoreductase</keyword>
<proteinExistence type="predicted"/>
<evidence type="ECO:0000313" key="8">
    <source>
        <dbReference type="EMBL" id="KAK4240991.1"/>
    </source>
</evidence>
<dbReference type="GO" id="GO:0005506">
    <property type="term" value="F:iron ion binding"/>
    <property type="evidence" value="ECO:0007669"/>
    <property type="project" value="InterPro"/>
</dbReference>
<reference evidence="8" key="2">
    <citation type="submission" date="2023-05" db="EMBL/GenBank/DDBJ databases">
        <authorList>
            <consortium name="Lawrence Berkeley National Laboratory"/>
            <person name="Steindorff A."/>
            <person name="Hensen N."/>
            <person name="Bonometti L."/>
            <person name="Westerberg I."/>
            <person name="Brannstrom I.O."/>
            <person name="Guillou S."/>
            <person name="Cros-Aarteil S."/>
            <person name="Calhoun S."/>
            <person name="Haridas S."/>
            <person name="Kuo A."/>
            <person name="Mondo S."/>
            <person name="Pangilinan J."/>
            <person name="Riley R."/>
            <person name="Labutti K."/>
            <person name="Andreopoulos B."/>
            <person name="Lipzen A."/>
            <person name="Chen C."/>
            <person name="Yanf M."/>
            <person name="Daum C."/>
            <person name="Ng V."/>
            <person name="Clum A."/>
            <person name="Ohm R."/>
            <person name="Martin F."/>
            <person name="Silar P."/>
            <person name="Natvig D."/>
            <person name="Lalanne C."/>
            <person name="Gautier V."/>
            <person name="Ament-Velasquez S.L."/>
            <person name="Kruys A."/>
            <person name="Hutchinson M.I."/>
            <person name="Powell A.J."/>
            <person name="Barry K."/>
            <person name="Miller A.N."/>
            <person name="Grigoriev I.V."/>
            <person name="Debuchy R."/>
            <person name="Gladieux P."/>
            <person name="Thoren M.H."/>
            <person name="Johannesson H."/>
        </authorList>
    </citation>
    <scope>NUCLEOTIDE SEQUENCE</scope>
    <source>
        <strain evidence="8">CBS 532.94</strain>
    </source>
</reference>
<evidence type="ECO:0000256" key="4">
    <source>
        <dbReference type="ARBA" id="ARBA00023002"/>
    </source>
</evidence>
<reference evidence="8" key="1">
    <citation type="journal article" date="2023" name="Mol. Phylogenet. Evol.">
        <title>Genome-scale phylogeny and comparative genomics of the fungal order Sordariales.</title>
        <authorList>
            <person name="Hensen N."/>
            <person name="Bonometti L."/>
            <person name="Westerberg I."/>
            <person name="Brannstrom I.O."/>
            <person name="Guillou S."/>
            <person name="Cros-Aarteil S."/>
            <person name="Calhoun S."/>
            <person name="Haridas S."/>
            <person name="Kuo A."/>
            <person name="Mondo S."/>
            <person name="Pangilinan J."/>
            <person name="Riley R."/>
            <person name="LaButti K."/>
            <person name="Andreopoulos B."/>
            <person name="Lipzen A."/>
            <person name="Chen C."/>
            <person name="Yan M."/>
            <person name="Daum C."/>
            <person name="Ng V."/>
            <person name="Clum A."/>
            <person name="Steindorff A."/>
            <person name="Ohm R.A."/>
            <person name="Martin F."/>
            <person name="Silar P."/>
            <person name="Natvig D.O."/>
            <person name="Lalanne C."/>
            <person name="Gautier V."/>
            <person name="Ament-Velasquez S.L."/>
            <person name="Kruys A."/>
            <person name="Hutchinson M.I."/>
            <person name="Powell A.J."/>
            <person name="Barry K."/>
            <person name="Miller A.N."/>
            <person name="Grigoriev I.V."/>
            <person name="Debuchy R."/>
            <person name="Gladieux P."/>
            <person name="Hiltunen Thoren M."/>
            <person name="Johannesson H."/>
        </authorList>
    </citation>
    <scope>NUCLEOTIDE SEQUENCE</scope>
    <source>
        <strain evidence="8">CBS 532.94</strain>
    </source>
</reference>
<dbReference type="GO" id="GO:0004656">
    <property type="term" value="F:procollagen-proline 4-dioxygenase activity"/>
    <property type="evidence" value="ECO:0007669"/>
    <property type="project" value="TreeGrafter"/>
</dbReference>
<keyword evidence="5" id="KW-0408">Iron</keyword>
<organism evidence="8 9">
    <name type="scientific">Achaetomium macrosporum</name>
    <dbReference type="NCBI Taxonomy" id="79813"/>
    <lineage>
        <taxon>Eukaryota</taxon>
        <taxon>Fungi</taxon>
        <taxon>Dikarya</taxon>
        <taxon>Ascomycota</taxon>
        <taxon>Pezizomycotina</taxon>
        <taxon>Sordariomycetes</taxon>
        <taxon>Sordariomycetidae</taxon>
        <taxon>Sordariales</taxon>
        <taxon>Chaetomiaceae</taxon>
        <taxon>Achaetomium</taxon>
    </lineage>
</organism>
<feature type="region of interest" description="Disordered" evidence="6">
    <location>
        <begin position="1"/>
        <end position="27"/>
    </location>
</feature>
<dbReference type="Gene3D" id="2.60.120.620">
    <property type="entry name" value="q2cbj1_9rhob like domain"/>
    <property type="match status" value="1"/>
</dbReference>
<dbReference type="GO" id="GO:0005783">
    <property type="term" value="C:endoplasmic reticulum"/>
    <property type="evidence" value="ECO:0007669"/>
    <property type="project" value="TreeGrafter"/>
</dbReference>
<name>A0AAN7H990_9PEZI</name>